<organism evidence="2 3">
    <name type="scientific">Romanomermis culicivorax</name>
    <name type="common">Nematode worm</name>
    <dbReference type="NCBI Taxonomy" id="13658"/>
    <lineage>
        <taxon>Eukaryota</taxon>
        <taxon>Metazoa</taxon>
        <taxon>Ecdysozoa</taxon>
        <taxon>Nematoda</taxon>
        <taxon>Enoplea</taxon>
        <taxon>Dorylaimia</taxon>
        <taxon>Mermithida</taxon>
        <taxon>Mermithoidea</taxon>
        <taxon>Mermithidae</taxon>
        <taxon>Romanomermis</taxon>
    </lineage>
</organism>
<feature type="chain" id="PRO_5037572172" evidence="1">
    <location>
        <begin position="23"/>
        <end position="527"/>
    </location>
</feature>
<name>A0A915IXF6_ROMCU</name>
<reference evidence="3" key="1">
    <citation type="submission" date="2022-11" db="UniProtKB">
        <authorList>
            <consortium name="WormBaseParasite"/>
        </authorList>
    </citation>
    <scope>IDENTIFICATION</scope>
</reference>
<sequence>MGLEEIDFYTFLLLFTSSYVSACQLVDKFNADTGLNIDQHGFHSTLLLGYHISSFNRLPKCIITLKLILPSSVYLELEDKTQEYRQREPFCLKTPRFFNPDILAEFSKSQVGMEIILQKIISECGNKSKFSVVKKAATEALGLGTNALQTLLIDRKLRSSDSDQEKNEKKLPLQLVHTLHDLPFWFNDSNLQCHCFTILIQLISTEDLDVDFDVIRSVIELCISTFTNAFNQTSTEMAARATVIQSLNSFCISRNNGSEKSSKDTAHILSFFCEKLKSITRQVLRVTLRSPQQSPALLLMLDGVQAVLAAQDDFVSDFLADILWQEFIPMLVNILGDPNHISLSNQSSSPNMSPSIENVKGRGITHASSNLVISQSCDISKALYNICGEILRLLGRSASMRSVLEALFHRMLLFPPPEKRLNALKALKNILRAPKVVLSLAFFNKDSGKFDMNLWKIFIECLTECSSLEPSNNLDLIWESTKCLSSFINSLFDFCGENEKDLPTESTVDLDLTLCHAINERFIVQLN</sequence>
<dbReference type="InterPro" id="IPR016024">
    <property type="entry name" value="ARM-type_fold"/>
</dbReference>
<keyword evidence="2" id="KW-1185">Reference proteome</keyword>
<dbReference type="AlphaFoldDB" id="A0A915IXF6"/>
<evidence type="ECO:0000313" key="3">
    <source>
        <dbReference type="WBParaSite" id="nRc.2.0.1.t18880-RA"/>
    </source>
</evidence>
<protein>
    <submittedName>
        <fullName evidence="3">Uncharacterized protein</fullName>
    </submittedName>
</protein>
<dbReference type="SUPFAM" id="SSF48371">
    <property type="entry name" value="ARM repeat"/>
    <property type="match status" value="1"/>
</dbReference>
<accession>A0A915IXF6</accession>
<evidence type="ECO:0000256" key="1">
    <source>
        <dbReference type="SAM" id="SignalP"/>
    </source>
</evidence>
<dbReference type="Proteomes" id="UP000887565">
    <property type="component" value="Unplaced"/>
</dbReference>
<feature type="signal peptide" evidence="1">
    <location>
        <begin position="1"/>
        <end position="22"/>
    </location>
</feature>
<keyword evidence="1" id="KW-0732">Signal</keyword>
<proteinExistence type="predicted"/>
<evidence type="ECO:0000313" key="2">
    <source>
        <dbReference type="Proteomes" id="UP000887565"/>
    </source>
</evidence>
<dbReference type="WBParaSite" id="nRc.2.0.1.t18880-RA">
    <property type="protein sequence ID" value="nRc.2.0.1.t18880-RA"/>
    <property type="gene ID" value="nRc.2.0.1.g18880"/>
</dbReference>
<dbReference type="OMA" id="CHAINER"/>